<evidence type="ECO:0000313" key="2">
    <source>
        <dbReference type="EMBL" id="SDC71754.1"/>
    </source>
</evidence>
<dbReference type="CDD" id="cd06257">
    <property type="entry name" value="DnaJ"/>
    <property type="match status" value="1"/>
</dbReference>
<name>A0A1G6NWN5_9BACT</name>
<dbReference type="Gene3D" id="1.10.287.110">
    <property type="entry name" value="DnaJ domain"/>
    <property type="match status" value="1"/>
</dbReference>
<gene>
    <name evidence="2" type="ORF">SAMN05216323_10467</name>
</gene>
<dbReference type="AlphaFoldDB" id="A0A1G6NWN5"/>
<reference evidence="2 3" key="1">
    <citation type="submission" date="2016-09" db="EMBL/GenBank/DDBJ databases">
        <authorList>
            <person name="Capua I."/>
            <person name="De Benedictis P."/>
            <person name="Joannis T."/>
            <person name="Lombin L.H."/>
            <person name="Cattoli G."/>
        </authorList>
    </citation>
    <scope>NUCLEOTIDE SEQUENCE [LARGE SCALE GENOMIC DNA]</scope>
    <source>
        <strain evidence="2 3">A7P-90m</strain>
    </source>
</reference>
<dbReference type="InterPro" id="IPR036869">
    <property type="entry name" value="J_dom_sf"/>
</dbReference>
<dbReference type="PROSITE" id="PS50076">
    <property type="entry name" value="DNAJ_2"/>
    <property type="match status" value="1"/>
</dbReference>
<dbReference type="STRING" id="1640674.SAMN05216323_10467"/>
<dbReference type="OrthoDB" id="665715at2"/>
<keyword evidence="3" id="KW-1185">Reference proteome</keyword>
<protein>
    <submittedName>
        <fullName evidence="2">DnaJ domain-containing protein</fullName>
    </submittedName>
</protein>
<dbReference type="EMBL" id="FMYP01000046">
    <property type="protein sequence ID" value="SDC71754.1"/>
    <property type="molecule type" value="Genomic_DNA"/>
</dbReference>
<dbReference type="Proteomes" id="UP000199452">
    <property type="component" value="Unassembled WGS sequence"/>
</dbReference>
<dbReference type="SUPFAM" id="SSF46565">
    <property type="entry name" value="Chaperone J-domain"/>
    <property type="match status" value="1"/>
</dbReference>
<sequence length="147" mass="17041">MKRIAEYRKLLEITPETDLGTLKTIYRNLMKECHPDKFVDDEAAKAEAEIKSKSIIEAYHFLVSIAPETKAFNEEQYTQTITTSAIEDYSYKGQTLKVVFQDGSVYEYFGIPKNIYTKLNNSSAIIRFARRHIFNSYTYRNVSKQSA</sequence>
<dbReference type="Pfam" id="PF13619">
    <property type="entry name" value="KTSC"/>
    <property type="match status" value="1"/>
</dbReference>
<evidence type="ECO:0000259" key="1">
    <source>
        <dbReference type="PROSITE" id="PS50076"/>
    </source>
</evidence>
<dbReference type="RefSeq" id="WP_092439282.1">
    <property type="nucleotide sequence ID" value="NZ_FMYP01000046.1"/>
</dbReference>
<dbReference type="Pfam" id="PF00226">
    <property type="entry name" value="DnaJ"/>
    <property type="match status" value="1"/>
</dbReference>
<feature type="domain" description="J" evidence="1">
    <location>
        <begin position="6"/>
        <end position="81"/>
    </location>
</feature>
<accession>A0A1G6NWN5</accession>
<dbReference type="SMART" id="SM00271">
    <property type="entry name" value="DnaJ"/>
    <property type="match status" value="1"/>
</dbReference>
<dbReference type="InterPro" id="IPR025309">
    <property type="entry name" value="KTSC_dom"/>
</dbReference>
<organism evidence="2 3">
    <name type="scientific">Williamwhitmania taraxaci</name>
    <dbReference type="NCBI Taxonomy" id="1640674"/>
    <lineage>
        <taxon>Bacteria</taxon>
        <taxon>Pseudomonadati</taxon>
        <taxon>Bacteroidota</taxon>
        <taxon>Bacteroidia</taxon>
        <taxon>Bacteroidales</taxon>
        <taxon>Williamwhitmaniaceae</taxon>
        <taxon>Williamwhitmania</taxon>
    </lineage>
</organism>
<dbReference type="InterPro" id="IPR001623">
    <property type="entry name" value="DnaJ_domain"/>
</dbReference>
<proteinExistence type="predicted"/>
<evidence type="ECO:0000313" key="3">
    <source>
        <dbReference type="Proteomes" id="UP000199452"/>
    </source>
</evidence>